<evidence type="ECO:0000313" key="3">
    <source>
        <dbReference type="EMBL" id="OEU20826.1"/>
    </source>
</evidence>
<dbReference type="InterPro" id="IPR007320">
    <property type="entry name" value="PDCD2_C"/>
</dbReference>
<dbReference type="KEGG" id="fcy:FRACYDRAFT_234458"/>
<gene>
    <name evidence="3" type="ORF">FRACYDRAFT_234458</name>
</gene>
<evidence type="ECO:0000259" key="2">
    <source>
        <dbReference type="Pfam" id="PF04194"/>
    </source>
</evidence>
<evidence type="ECO:0000313" key="4">
    <source>
        <dbReference type="Proteomes" id="UP000095751"/>
    </source>
</evidence>
<proteinExistence type="predicted"/>
<evidence type="ECO:0000256" key="1">
    <source>
        <dbReference type="SAM" id="MobiDB-lite"/>
    </source>
</evidence>
<name>A0A1E7FRQ6_9STRA</name>
<feature type="compositionally biased region" description="Basic and acidic residues" evidence="1">
    <location>
        <begin position="89"/>
        <end position="99"/>
    </location>
</feature>
<dbReference type="PANTHER" id="PTHR46421:SF1">
    <property type="entry name" value="PROGRAMMED CELL DEATH PROTEIN 2-LIKE"/>
    <property type="match status" value="1"/>
</dbReference>
<dbReference type="Pfam" id="PF04194">
    <property type="entry name" value="PDCD2_C"/>
    <property type="match status" value="1"/>
</dbReference>
<accession>A0A1E7FRQ6</accession>
<dbReference type="PANTHER" id="PTHR46421">
    <property type="entry name" value="PROGRAMMED CELL DEATH PROTEIN 2-LIKE"/>
    <property type="match status" value="1"/>
</dbReference>
<feature type="compositionally biased region" description="Polar residues" evidence="1">
    <location>
        <begin position="76"/>
        <end position="85"/>
    </location>
</feature>
<dbReference type="Proteomes" id="UP000095751">
    <property type="component" value="Unassembled WGS sequence"/>
</dbReference>
<reference evidence="3 4" key="1">
    <citation type="submission" date="2016-09" db="EMBL/GenBank/DDBJ databases">
        <title>Extensive genetic diversity and differential bi-allelic expression allows diatom success in the polar Southern Ocean.</title>
        <authorList>
            <consortium name="DOE Joint Genome Institute"/>
            <person name="Mock T."/>
            <person name="Otillar R.P."/>
            <person name="Strauss J."/>
            <person name="Dupont C."/>
            <person name="Frickenhaus S."/>
            <person name="Maumus F."/>
            <person name="Mcmullan M."/>
            <person name="Sanges R."/>
            <person name="Schmutz J."/>
            <person name="Toseland A."/>
            <person name="Valas R."/>
            <person name="Veluchamy A."/>
            <person name="Ward B.J."/>
            <person name="Allen A."/>
            <person name="Barry K."/>
            <person name="Falciatore A."/>
            <person name="Ferrante M."/>
            <person name="Fortunato A.E."/>
            <person name="Gloeckner G."/>
            <person name="Gruber A."/>
            <person name="Hipkin R."/>
            <person name="Janech M."/>
            <person name="Kroth P."/>
            <person name="Leese F."/>
            <person name="Lindquist E."/>
            <person name="Lyon B.R."/>
            <person name="Martin J."/>
            <person name="Mayer C."/>
            <person name="Parker M."/>
            <person name="Quesneville H."/>
            <person name="Raymond J."/>
            <person name="Uhlig C."/>
            <person name="Valentin K.U."/>
            <person name="Worden A.Z."/>
            <person name="Armbrust E.V."/>
            <person name="Bowler C."/>
            <person name="Green B."/>
            <person name="Moulton V."/>
            <person name="Van Oosterhout C."/>
            <person name="Grigoriev I."/>
        </authorList>
    </citation>
    <scope>NUCLEOTIDE SEQUENCE [LARGE SCALE GENOMIC DNA]</scope>
    <source>
        <strain evidence="3 4">CCMP1102</strain>
    </source>
</reference>
<organism evidence="3 4">
    <name type="scientific">Fragilariopsis cylindrus CCMP1102</name>
    <dbReference type="NCBI Taxonomy" id="635003"/>
    <lineage>
        <taxon>Eukaryota</taxon>
        <taxon>Sar</taxon>
        <taxon>Stramenopiles</taxon>
        <taxon>Ochrophyta</taxon>
        <taxon>Bacillariophyta</taxon>
        <taxon>Bacillariophyceae</taxon>
        <taxon>Bacillariophycidae</taxon>
        <taxon>Bacillariales</taxon>
        <taxon>Bacillariaceae</taxon>
        <taxon>Fragilariopsis</taxon>
    </lineage>
</organism>
<keyword evidence="4" id="KW-1185">Reference proteome</keyword>
<sequence>MFLLTQLRLKQQQQQQQSTSSDKYVLVFTCPHEGCFGQLVFDKGFSSGGGQGVVKCFEKRIVIADNEDNKIKEQKNPTTGSSWCTDSKAGGEDDTTKNDDDGDDWGMGECDDERMNLENAVAAMENKLDKDGALVMATTTKKATSKPKSKPSSSEALLNAFGCYMLKMQNEPMSTRSMFEDDDDVGLSESDEKIRNMLARYMAEEEDEDILGALRGSGACGGGGGNGATEEDERLSEEDRILRSFQDRQRRAARQVIRYVPGGVPLWSIPDKNRKSGKTLWNVPKCSCCGEQRKLELQVLPSILDVLEVDKWQAGSKEKAEIRNSMALDDLLSNGVNFGSIAVFTCPNASCEIQEKEAFVVIQKSVDVLPEKKEQTNKIDVKDSTAASKAVVEDLDDDAEFEQDV</sequence>
<dbReference type="InParanoid" id="A0A1E7FRQ6"/>
<dbReference type="InterPro" id="IPR052815">
    <property type="entry name" value="PDCD2-like_regulator"/>
</dbReference>
<dbReference type="GO" id="GO:0005737">
    <property type="term" value="C:cytoplasm"/>
    <property type="evidence" value="ECO:0007669"/>
    <property type="project" value="InterPro"/>
</dbReference>
<feature type="region of interest" description="Disordered" evidence="1">
    <location>
        <begin position="72"/>
        <end position="107"/>
    </location>
</feature>
<dbReference type="EMBL" id="KV784354">
    <property type="protein sequence ID" value="OEU20826.1"/>
    <property type="molecule type" value="Genomic_DNA"/>
</dbReference>
<protein>
    <recommendedName>
        <fullName evidence="2">Programmed cell death protein 2 C-terminal domain-containing protein</fullName>
    </recommendedName>
</protein>
<dbReference type="AlphaFoldDB" id="A0A1E7FRQ6"/>
<feature type="domain" description="Programmed cell death protein 2 C-terminal" evidence="2">
    <location>
        <begin position="239"/>
        <end position="356"/>
    </location>
</feature>
<dbReference type="OrthoDB" id="366284at2759"/>